<feature type="domain" description="NlpC/P60" evidence="6">
    <location>
        <begin position="375"/>
        <end position="494"/>
    </location>
</feature>
<dbReference type="GO" id="GO:0005509">
    <property type="term" value="F:calcium ion binding"/>
    <property type="evidence" value="ECO:0007669"/>
    <property type="project" value="InterPro"/>
</dbReference>
<keyword evidence="4" id="KW-0788">Thiol protease</keyword>
<organism evidence="7 8">
    <name type="scientific">Sharpea azabuensis</name>
    <dbReference type="NCBI Taxonomy" id="322505"/>
    <lineage>
        <taxon>Bacteria</taxon>
        <taxon>Bacillati</taxon>
        <taxon>Bacillota</taxon>
        <taxon>Erysipelotrichia</taxon>
        <taxon>Erysipelotrichales</taxon>
        <taxon>Coprobacillaceae</taxon>
        <taxon>Sharpea</taxon>
    </lineage>
</organism>
<evidence type="ECO:0000313" key="8">
    <source>
        <dbReference type="Proteomes" id="UP000183028"/>
    </source>
</evidence>
<evidence type="ECO:0000256" key="4">
    <source>
        <dbReference type="ARBA" id="ARBA00022807"/>
    </source>
</evidence>
<dbReference type="InterPro" id="IPR000064">
    <property type="entry name" value="NLP_P60_dom"/>
</dbReference>
<dbReference type="PANTHER" id="PTHR47053:SF1">
    <property type="entry name" value="MUREIN DD-ENDOPEPTIDASE MEPH-RELATED"/>
    <property type="match status" value="1"/>
</dbReference>
<evidence type="ECO:0000256" key="2">
    <source>
        <dbReference type="ARBA" id="ARBA00022670"/>
    </source>
</evidence>
<comment type="similarity">
    <text evidence="1">Belongs to the peptidase C40 family.</text>
</comment>
<dbReference type="InterPro" id="IPR051202">
    <property type="entry name" value="Peptidase_C40"/>
</dbReference>
<dbReference type="Pfam" id="PF00877">
    <property type="entry name" value="NLPC_P60"/>
    <property type="match status" value="1"/>
</dbReference>
<evidence type="ECO:0000256" key="3">
    <source>
        <dbReference type="ARBA" id="ARBA00022801"/>
    </source>
</evidence>
<dbReference type="OrthoDB" id="1654978at2"/>
<dbReference type="GO" id="GO:0007156">
    <property type="term" value="P:homophilic cell adhesion via plasma membrane adhesion molecules"/>
    <property type="evidence" value="ECO:0007669"/>
    <property type="project" value="InterPro"/>
</dbReference>
<accession>A0A1H6TE62</accession>
<dbReference type="EMBL" id="FNYK01000021">
    <property type="protein sequence ID" value="SEI74525.1"/>
    <property type="molecule type" value="Genomic_DNA"/>
</dbReference>
<dbReference type="Proteomes" id="UP000183028">
    <property type="component" value="Unassembled WGS sequence"/>
</dbReference>
<evidence type="ECO:0000313" key="7">
    <source>
        <dbReference type="EMBL" id="SEI74525.1"/>
    </source>
</evidence>
<dbReference type="RefSeq" id="WP_074731949.1">
    <property type="nucleotide sequence ID" value="NZ_FNYK01000021.1"/>
</dbReference>
<dbReference type="SUPFAM" id="SSF54001">
    <property type="entry name" value="Cysteine proteinases"/>
    <property type="match status" value="1"/>
</dbReference>
<keyword evidence="8" id="KW-1185">Reference proteome</keyword>
<dbReference type="InterPro" id="IPR013783">
    <property type="entry name" value="Ig-like_fold"/>
</dbReference>
<keyword evidence="2" id="KW-0645">Protease</keyword>
<dbReference type="InterPro" id="IPR002126">
    <property type="entry name" value="Cadherin-like_dom"/>
</dbReference>
<dbReference type="Gene3D" id="2.60.40.10">
    <property type="entry name" value="Immunoglobulins"/>
    <property type="match status" value="4"/>
</dbReference>
<name>A0A1H6TE62_9FIRM</name>
<dbReference type="Pfam" id="PF16403">
    <property type="entry name" value="Bact_surface_Ig-like"/>
    <property type="match status" value="2"/>
</dbReference>
<dbReference type="PROSITE" id="PS50268">
    <property type="entry name" value="CADHERIN_2"/>
    <property type="match status" value="1"/>
</dbReference>
<dbReference type="InterPro" id="IPR032179">
    <property type="entry name" value="Cry22Aa_Ig-like"/>
</dbReference>
<dbReference type="PROSITE" id="PS51935">
    <property type="entry name" value="NLPC_P60"/>
    <property type="match status" value="1"/>
</dbReference>
<feature type="domain" description="Cadherin" evidence="5">
    <location>
        <begin position="35"/>
        <end position="125"/>
    </location>
</feature>
<keyword evidence="3 7" id="KW-0378">Hydrolase</keyword>
<dbReference type="InterPro" id="IPR038765">
    <property type="entry name" value="Papain-like_cys_pep_sf"/>
</dbReference>
<gene>
    <name evidence="7" type="ORF">SAMN04487834_10216</name>
</gene>
<reference evidence="8" key="1">
    <citation type="submission" date="2016-10" db="EMBL/GenBank/DDBJ databases">
        <authorList>
            <person name="Varghese N."/>
        </authorList>
    </citation>
    <scope>NUCLEOTIDE SEQUENCE [LARGE SCALE GENOMIC DNA]</scope>
    <source>
        <strain evidence="8">DSM 20406</strain>
    </source>
</reference>
<dbReference type="Gene3D" id="3.90.1720.10">
    <property type="entry name" value="endopeptidase domain like (from Nostoc punctiforme)"/>
    <property type="match status" value="1"/>
</dbReference>
<dbReference type="STRING" id="322505.SAMN04487836_1219"/>
<dbReference type="eggNOG" id="COG3291">
    <property type="taxonomic scope" value="Bacteria"/>
</dbReference>
<proteinExistence type="inferred from homology"/>
<evidence type="ECO:0000259" key="6">
    <source>
        <dbReference type="PROSITE" id="PS51935"/>
    </source>
</evidence>
<dbReference type="AlphaFoldDB" id="A0A1H6TE62"/>
<evidence type="ECO:0000256" key="1">
    <source>
        <dbReference type="ARBA" id="ARBA00007074"/>
    </source>
</evidence>
<protein>
    <submittedName>
        <fullName evidence="7">Cell wall-associated hydrolase, NlpC family</fullName>
    </submittedName>
</protein>
<evidence type="ECO:0000259" key="5">
    <source>
        <dbReference type="PROSITE" id="PS50268"/>
    </source>
</evidence>
<dbReference type="GO" id="GO:0008234">
    <property type="term" value="F:cysteine-type peptidase activity"/>
    <property type="evidence" value="ECO:0007669"/>
    <property type="project" value="UniProtKB-KW"/>
</dbReference>
<dbReference type="PANTHER" id="PTHR47053">
    <property type="entry name" value="MUREIN DD-ENDOPEPTIDASE MEPH-RELATED"/>
    <property type="match status" value="1"/>
</dbReference>
<sequence>MDREIASKLNVLINDKVMKRKAMFLPLFAISAFGVVGYAAADREAPRILSNKVQVLYGTNLSAKDFEITDNRDKAEDLDVKIDTTTFDKKQLGTYNVKVEAADQFNNTTSKVVEVEVVDKEAPVITPKNSGGYVIDVNANGSNKLEDYIKAVDNVDGDVTPFITADKELDTTKVGVQTINVTASDNAGNTTTKALQFAVSDKEAPTVSYKNGDHVTVAYGSQFNIADYLNIVDNLDTNPKVETEGNVDTSKEGTYSIKAKVSDANGNSAQPVALTVEVKDITAPTITLSKSSVEFLEGSAFNARSYLSNASDNKDGDITGKVQINSNVNASKAGSYTVTYTVSDNAGNKASNNLNVTVKAKAQPQSARGGVSGANANGGGIIGTARSKLGAAYVFGASGSNVFDCSGFTSYVYRSNGKSLPRTAAAQYSATSRVSSPQPGDLVFFSNTYKPGISHVGIYIGGGQFIHAANERTGVTVSSLNSGYYASHYAGAGR</sequence>
<dbReference type="GO" id="GO:0016020">
    <property type="term" value="C:membrane"/>
    <property type="evidence" value="ECO:0007669"/>
    <property type="project" value="InterPro"/>
</dbReference>
<dbReference type="eggNOG" id="COG0791">
    <property type="taxonomic scope" value="Bacteria"/>
</dbReference>
<dbReference type="GO" id="GO:0006508">
    <property type="term" value="P:proteolysis"/>
    <property type="evidence" value="ECO:0007669"/>
    <property type="project" value="UniProtKB-KW"/>
</dbReference>